<evidence type="ECO:0000313" key="6">
    <source>
        <dbReference type="Proteomes" id="UP000193928"/>
    </source>
</evidence>
<evidence type="ECO:0000313" key="4">
    <source>
        <dbReference type="Proteomes" id="UP000051677"/>
    </source>
</evidence>
<dbReference type="Proteomes" id="UP000051677">
    <property type="component" value="Unassembled WGS sequence"/>
</dbReference>
<evidence type="ECO:0000313" key="1">
    <source>
        <dbReference type="EMBL" id="KQH75391.1"/>
    </source>
</evidence>
<dbReference type="EMBL" id="LKTM01000377">
    <property type="protein sequence ID" value="KQH75391.1"/>
    <property type="molecule type" value="Genomic_DNA"/>
</dbReference>
<dbReference type="EMBL" id="LQOY01000227">
    <property type="protein sequence ID" value="ORV70287.1"/>
    <property type="molecule type" value="Genomic_DNA"/>
</dbReference>
<evidence type="ECO:0000313" key="3">
    <source>
        <dbReference type="EMBL" id="ORV70287.1"/>
    </source>
</evidence>
<protein>
    <recommendedName>
        <fullName evidence="7">IrrE N-terminal-like domain-containing protein</fullName>
    </recommendedName>
</protein>
<reference evidence="3 6" key="2">
    <citation type="submission" date="2016-01" db="EMBL/GenBank/DDBJ databases">
        <title>The new phylogeny of the genus Mycobacterium.</title>
        <authorList>
            <person name="Tarcisio F."/>
            <person name="Conor M."/>
            <person name="Antonella G."/>
            <person name="Elisabetta G."/>
            <person name="Giulia F.S."/>
            <person name="Sara T."/>
            <person name="Anna F."/>
            <person name="Clotilde B."/>
            <person name="Roberto B."/>
            <person name="Veronica D.S."/>
            <person name="Fabio R."/>
            <person name="Monica P."/>
            <person name="Olivier J."/>
            <person name="Enrico T."/>
            <person name="Nicola S."/>
        </authorList>
    </citation>
    <scope>NUCLEOTIDE SEQUENCE [LARGE SCALE GENOMIC DNA]</scope>
    <source>
        <strain evidence="3 6">DSM 44160</strain>
    </source>
</reference>
<dbReference type="STRING" id="1778.A9W97_17805"/>
<keyword evidence="6" id="KW-1185">Reference proteome</keyword>
<accession>A0A0Q2M679</accession>
<reference evidence="2 5" key="3">
    <citation type="submission" date="2016-06" db="EMBL/GenBank/DDBJ databases">
        <authorList>
            <person name="Kjaerup R.B."/>
            <person name="Dalgaard T.S."/>
            <person name="Juul-Madsen H.R."/>
        </authorList>
    </citation>
    <scope>NUCLEOTIDE SEQUENCE [LARGE SCALE GENOMIC DNA]</scope>
    <source>
        <strain evidence="2 5">1245752.6</strain>
    </source>
</reference>
<name>A0A0Q2M679_MYCGO</name>
<evidence type="ECO:0000313" key="2">
    <source>
        <dbReference type="EMBL" id="OBR99665.1"/>
    </source>
</evidence>
<gene>
    <name evidence="2" type="ORF">A9W98_29420</name>
    <name evidence="1" type="ORF">AO501_23115</name>
    <name evidence="3" type="ORF">AWC08_05630</name>
</gene>
<dbReference type="Proteomes" id="UP000193928">
    <property type="component" value="Unassembled WGS sequence"/>
</dbReference>
<evidence type="ECO:0008006" key="7">
    <source>
        <dbReference type="Google" id="ProtNLM"/>
    </source>
</evidence>
<proteinExistence type="predicted"/>
<dbReference type="RefSeq" id="WP_055581628.1">
    <property type="nucleotide sequence ID" value="NZ_JACKSU010000054.1"/>
</dbReference>
<dbReference type="EMBL" id="MAEM01000433">
    <property type="protein sequence ID" value="OBR99665.1"/>
    <property type="molecule type" value="Genomic_DNA"/>
</dbReference>
<sequence>MAATNADLLTLARQLPIPVPWDRRTFVENFAHQRGRPIRLIPTDTAAFIDSPCGLWLIKDDEDIIVHEAGTTDYHIDQIVCHEIGHMVLEHRSGPREGNRVGPTAIAELCRSILPDLEPALIRTVLGRTDYADEQERDAERFASVLMLAAAEAAQSQSMMRSAFLHRR</sequence>
<reference evidence="1 4" key="1">
    <citation type="submission" date="2015-10" db="EMBL/GenBank/DDBJ databases">
        <title>Mycobacterium gordonae draft genome assembly.</title>
        <authorList>
            <person name="Ustinova V."/>
            <person name="Smirnova T."/>
            <person name="Blagodatskikh K."/>
            <person name="Varlamov D."/>
            <person name="Larionova E."/>
            <person name="Chernousova L."/>
        </authorList>
    </citation>
    <scope>NUCLEOTIDE SEQUENCE [LARGE SCALE GENOMIC DNA]</scope>
    <source>
        <strain evidence="1 4">CTRI 14-8773</strain>
    </source>
</reference>
<comment type="caution">
    <text evidence="1">The sequence shown here is derived from an EMBL/GenBank/DDBJ whole genome shotgun (WGS) entry which is preliminary data.</text>
</comment>
<evidence type="ECO:0000313" key="5">
    <source>
        <dbReference type="Proteomes" id="UP000093757"/>
    </source>
</evidence>
<dbReference type="AlphaFoldDB" id="A0A0Q2M679"/>
<dbReference type="OrthoDB" id="4144896at2"/>
<organism evidence="1 4">
    <name type="scientific">Mycobacterium gordonae</name>
    <dbReference type="NCBI Taxonomy" id="1778"/>
    <lineage>
        <taxon>Bacteria</taxon>
        <taxon>Bacillati</taxon>
        <taxon>Actinomycetota</taxon>
        <taxon>Actinomycetes</taxon>
        <taxon>Mycobacteriales</taxon>
        <taxon>Mycobacteriaceae</taxon>
        <taxon>Mycobacterium</taxon>
    </lineage>
</organism>
<dbReference type="Proteomes" id="UP000093757">
    <property type="component" value="Unassembled WGS sequence"/>
</dbReference>